<gene>
    <name evidence="1" type="ORF">QO011_005851</name>
</gene>
<dbReference type="Proteomes" id="UP001242480">
    <property type="component" value="Unassembled WGS sequence"/>
</dbReference>
<name>A0ABU0JEX3_9HYPH</name>
<evidence type="ECO:0000313" key="2">
    <source>
        <dbReference type="Proteomes" id="UP001242480"/>
    </source>
</evidence>
<reference evidence="1 2" key="1">
    <citation type="submission" date="2023-07" db="EMBL/GenBank/DDBJ databases">
        <title>Genomic Encyclopedia of Type Strains, Phase IV (KMG-IV): sequencing the most valuable type-strain genomes for metagenomic binning, comparative biology and taxonomic classification.</title>
        <authorList>
            <person name="Goeker M."/>
        </authorList>
    </citation>
    <scope>NUCLEOTIDE SEQUENCE [LARGE SCALE GENOMIC DNA]</scope>
    <source>
        <strain evidence="1 2">DSM 19619</strain>
    </source>
</reference>
<protein>
    <submittedName>
        <fullName evidence="1">Uncharacterized protein</fullName>
    </submittedName>
</protein>
<keyword evidence="2" id="KW-1185">Reference proteome</keyword>
<organism evidence="1 2">
    <name type="scientific">Labrys wisconsinensis</name>
    <dbReference type="NCBI Taxonomy" id="425677"/>
    <lineage>
        <taxon>Bacteria</taxon>
        <taxon>Pseudomonadati</taxon>
        <taxon>Pseudomonadota</taxon>
        <taxon>Alphaproteobacteria</taxon>
        <taxon>Hyphomicrobiales</taxon>
        <taxon>Xanthobacteraceae</taxon>
        <taxon>Labrys</taxon>
    </lineage>
</organism>
<proteinExistence type="predicted"/>
<comment type="caution">
    <text evidence="1">The sequence shown here is derived from an EMBL/GenBank/DDBJ whole genome shotgun (WGS) entry which is preliminary data.</text>
</comment>
<dbReference type="EMBL" id="JAUSVX010000013">
    <property type="protein sequence ID" value="MDQ0472821.1"/>
    <property type="molecule type" value="Genomic_DNA"/>
</dbReference>
<evidence type="ECO:0000313" key="1">
    <source>
        <dbReference type="EMBL" id="MDQ0472821.1"/>
    </source>
</evidence>
<accession>A0ABU0JEX3</accession>
<sequence>MSQSLGEALPKEMARVRDDLLPLYDAIPTGIFAATLMRRDLDRAAHALAEGDVVEMMRVYEDLKGYKE</sequence>
<dbReference type="RefSeq" id="WP_307280188.1">
    <property type="nucleotide sequence ID" value="NZ_JAUSVX010000013.1"/>
</dbReference>